<evidence type="ECO:0008006" key="7">
    <source>
        <dbReference type="Google" id="ProtNLM"/>
    </source>
</evidence>
<dbReference type="eggNOG" id="ENOG5031BEH">
    <property type="taxonomic scope" value="Bacteria"/>
</dbReference>
<sequence length="82" mass="8308">MNDRALIGAGTAGAVLAVICCAAPLLAGVLPLAGLGAWLAGAGLVMLPLVITCFGLVAWAIHHRRARPACSETKIHNEGVKP</sequence>
<dbReference type="Proteomes" id="UP000001096">
    <property type="component" value="Unassembled WGS sequence"/>
</dbReference>
<protein>
    <recommendedName>
        <fullName evidence="7">Mercury transport protein</fullName>
    </recommendedName>
</protein>
<evidence type="ECO:0000313" key="5">
    <source>
        <dbReference type="EMBL" id="EKS40917.1"/>
    </source>
</evidence>
<reference evidence="3 6" key="1">
    <citation type="submission" date="2012-04" db="EMBL/GenBank/DDBJ databases">
        <title>The Genome Sequence of Afipia broomeae ATCC 49717.</title>
        <authorList>
            <consortium name="The Broad Institute Genome Sequencing Platform"/>
            <person name="Earl A."/>
            <person name="Ward D."/>
            <person name="Feldgarden M."/>
            <person name="Gevers D."/>
            <person name="Huys G."/>
            <person name="Walker B."/>
            <person name="Young S.K."/>
            <person name="Zeng Q."/>
            <person name="Gargeya S."/>
            <person name="Fitzgerald M."/>
            <person name="Haas B."/>
            <person name="Abouelleil A."/>
            <person name="Alvarado L."/>
            <person name="Arachchi H.M."/>
            <person name="Berlin A."/>
            <person name="Chapman S.B."/>
            <person name="Goldberg J."/>
            <person name="Griggs A."/>
            <person name="Gujja S."/>
            <person name="Hansen M."/>
            <person name="Howarth C."/>
            <person name="Imamovic A."/>
            <person name="Larimer J."/>
            <person name="McCowen C."/>
            <person name="Montmayeur A."/>
            <person name="Murphy C."/>
            <person name="Neiman D."/>
            <person name="Pearson M."/>
            <person name="Priest M."/>
            <person name="Roberts A."/>
            <person name="Saif S."/>
            <person name="Shea T."/>
            <person name="Sisk P."/>
            <person name="Sykes S."/>
            <person name="Wortman J."/>
            <person name="Nusbaum C."/>
            <person name="Birren B."/>
        </authorList>
    </citation>
    <scope>NUCLEOTIDE SEQUENCE [LARGE SCALE GENOMIC DNA]</scope>
    <source>
        <strain evidence="3 6">ATCC 49717</strain>
    </source>
</reference>
<dbReference type="RefSeq" id="WP_006018706.1">
    <property type="nucleotide sequence ID" value="NZ_KB375282.1"/>
</dbReference>
<keyword evidence="1" id="KW-0812">Transmembrane</keyword>
<evidence type="ECO:0000256" key="1">
    <source>
        <dbReference type="SAM" id="Phobius"/>
    </source>
</evidence>
<dbReference type="EMBL" id="AGWX01000004">
    <property type="protein sequence ID" value="EKS37494.1"/>
    <property type="molecule type" value="Genomic_DNA"/>
</dbReference>
<keyword evidence="1" id="KW-0472">Membrane</keyword>
<comment type="caution">
    <text evidence="3">The sequence shown here is derived from an EMBL/GenBank/DDBJ whole genome shotgun (WGS) entry which is preliminary data.</text>
</comment>
<keyword evidence="6" id="KW-1185">Reference proteome</keyword>
<dbReference type="EMBL" id="AGWX01000004">
    <property type="protein sequence ID" value="EKS36061.1"/>
    <property type="molecule type" value="Genomic_DNA"/>
</dbReference>
<dbReference type="EMBL" id="AGWX01000003">
    <property type="protein sequence ID" value="EKS38629.1"/>
    <property type="molecule type" value="Genomic_DNA"/>
</dbReference>
<dbReference type="HOGENOM" id="CLU_185260_1_0_5"/>
<dbReference type="PATRIC" id="fig|883078.3.peg.2541"/>
<dbReference type="AlphaFoldDB" id="K8P9K0"/>
<evidence type="ECO:0000313" key="6">
    <source>
        <dbReference type="Proteomes" id="UP000001096"/>
    </source>
</evidence>
<evidence type="ECO:0000313" key="4">
    <source>
        <dbReference type="EMBL" id="EKS38629.1"/>
    </source>
</evidence>
<keyword evidence="1" id="KW-1133">Transmembrane helix</keyword>
<feature type="transmembrane region" description="Helical" evidence="1">
    <location>
        <begin position="37"/>
        <end position="61"/>
    </location>
</feature>
<evidence type="ECO:0000313" key="2">
    <source>
        <dbReference type="EMBL" id="EKS36061.1"/>
    </source>
</evidence>
<gene>
    <name evidence="5" type="ORF">HMPREF9695_00009</name>
    <name evidence="4" type="ORF">HMPREF9695_02469</name>
    <name evidence="2" type="ORF">HMPREF9695_02479</name>
    <name evidence="3" type="ORF">HMPREF9695_03912</name>
</gene>
<proteinExistence type="predicted"/>
<name>K8P9K0_9BRAD</name>
<accession>K8P9K0</accession>
<organism evidence="3 6">
    <name type="scientific">Afipia broomeae ATCC 49717</name>
    <dbReference type="NCBI Taxonomy" id="883078"/>
    <lineage>
        <taxon>Bacteria</taxon>
        <taxon>Pseudomonadati</taxon>
        <taxon>Pseudomonadota</taxon>
        <taxon>Alphaproteobacteria</taxon>
        <taxon>Hyphomicrobiales</taxon>
        <taxon>Nitrobacteraceae</taxon>
        <taxon>Afipia</taxon>
    </lineage>
</organism>
<dbReference type="Gene3D" id="1.10.287.910">
    <property type="entry name" value="bacterial mercury transporter, merf"/>
    <property type="match status" value="1"/>
</dbReference>
<dbReference type="EMBL" id="AGWX01000001">
    <property type="protein sequence ID" value="EKS40917.1"/>
    <property type="molecule type" value="Genomic_DNA"/>
</dbReference>
<evidence type="ECO:0000313" key="3">
    <source>
        <dbReference type="EMBL" id="EKS37494.1"/>
    </source>
</evidence>